<dbReference type="Proteomes" id="UP000253961">
    <property type="component" value="Unassembled WGS sequence"/>
</dbReference>
<feature type="domain" description="HTH cro/C1-type" evidence="3">
    <location>
        <begin position="8"/>
        <end position="62"/>
    </location>
</feature>
<dbReference type="OrthoDB" id="3831186at2"/>
<keyword evidence="5" id="KW-1185">Reference proteome</keyword>
<dbReference type="PANTHER" id="PTHR46558">
    <property type="entry name" value="TRACRIPTIONAL REGULATORY PROTEIN-RELATED-RELATED"/>
    <property type="match status" value="1"/>
</dbReference>
<protein>
    <submittedName>
        <fullName evidence="4">Helix-turn-helix domain-containing protein</fullName>
    </submittedName>
</protein>
<dbReference type="PANTHER" id="PTHR46558:SF14">
    <property type="entry name" value="HTH-TYPE TRANSCRIPTIONAL REGULATOR ANSR"/>
    <property type="match status" value="1"/>
</dbReference>
<evidence type="ECO:0000313" key="4">
    <source>
        <dbReference type="EMBL" id="RDC58096.1"/>
    </source>
</evidence>
<dbReference type="SUPFAM" id="SSF47413">
    <property type="entry name" value="lambda repressor-like DNA-binding domains"/>
    <property type="match status" value="1"/>
</dbReference>
<evidence type="ECO:0000313" key="5">
    <source>
        <dbReference type="Proteomes" id="UP000253961"/>
    </source>
</evidence>
<accession>A0A369Q4U5</accession>
<dbReference type="InterPro" id="IPR001387">
    <property type="entry name" value="Cro/C1-type_HTH"/>
</dbReference>
<evidence type="ECO:0000256" key="2">
    <source>
        <dbReference type="SAM" id="Coils"/>
    </source>
</evidence>
<dbReference type="GO" id="GO:0003677">
    <property type="term" value="F:DNA binding"/>
    <property type="evidence" value="ECO:0007669"/>
    <property type="project" value="UniProtKB-KW"/>
</dbReference>
<sequence length="257" mass="29682">MLLLSENIRYLRGQLGYSQQRVADDLIITRGRYGKYEDNVAEPPIEILLKISRYYNVSIDLLVSVDLKKYPLKDILELPDNRILLPVKVDNRGENKIEIIPHKASMGYLNGYADPEYIESLQTISLPFLTFGKYRAFPADGGSMPPHQDSSYIIGKYLEQLTDLKVGKTYVFITRSEGITYKRLSGVFDEALEVCPDNSCFKPYNIPLWDIFEIWEYACSIATKEFSKDDLQLDSVAIMRMLRELKNEVKELKEKTR</sequence>
<dbReference type="InterPro" id="IPR010982">
    <property type="entry name" value="Lambda_DNA-bd_dom_sf"/>
</dbReference>
<evidence type="ECO:0000256" key="1">
    <source>
        <dbReference type="ARBA" id="ARBA00023125"/>
    </source>
</evidence>
<dbReference type="EMBL" id="QPKV01000002">
    <property type="protein sequence ID" value="RDC58096.1"/>
    <property type="molecule type" value="Genomic_DNA"/>
</dbReference>
<reference evidence="4 5" key="1">
    <citation type="submission" date="2018-07" db="EMBL/GenBank/DDBJ databases">
        <title>Pedobacter sp. nov., isolated from soil.</title>
        <authorList>
            <person name="Zhou L.Y."/>
            <person name="Du Z.J."/>
        </authorList>
    </citation>
    <scope>NUCLEOTIDE SEQUENCE [LARGE SCALE GENOMIC DNA]</scope>
    <source>
        <strain evidence="4 5">JDX94</strain>
    </source>
</reference>
<evidence type="ECO:0000259" key="3">
    <source>
        <dbReference type="PROSITE" id="PS50943"/>
    </source>
</evidence>
<keyword evidence="1" id="KW-0238">DNA-binding</keyword>
<organism evidence="4 5">
    <name type="scientific">Pedobacter chinensis</name>
    <dbReference type="NCBI Taxonomy" id="2282421"/>
    <lineage>
        <taxon>Bacteria</taxon>
        <taxon>Pseudomonadati</taxon>
        <taxon>Bacteroidota</taxon>
        <taxon>Sphingobacteriia</taxon>
        <taxon>Sphingobacteriales</taxon>
        <taxon>Sphingobacteriaceae</taxon>
        <taxon>Pedobacter</taxon>
    </lineage>
</organism>
<keyword evidence="2" id="KW-0175">Coiled coil</keyword>
<dbReference type="SMART" id="SM00530">
    <property type="entry name" value="HTH_XRE"/>
    <property type="match status" value="1"/>
</dbReference>
<dbReference type="CDD" id="cd06462">
    <property type="entry name" value="Peptidase_S24_S26"/>
    <property type="match status" value="1"/>
</dbReference>
<dbReference type="Gene3D" id="1.10.260.40">
    <property type="entry name" value="lambda repressor-like DNA-binding domains"/>
    <property type="match status" value="1"/>
</dbReference>
<dbReference type="RefSeq" id="WP_115401506.1">
    <property type="nucleotide sequence ID" value="NZ_QPKV01000002.1"/>
</dbReference>
<gene>
    <name evidence="4" type="ORF">DU508_03875</name>
</gene>
<dbReference type="Pfam" id="PF01381">
    <property type="entry name" value="HTH_3"/>
    <property type="match status" value="1"/>
</dbReference>
<proteinExistence type="predicted"/>
<dbReference type="AlphaFoldDB" id="A0A369Q4U5"/>
<feature type="coiled-coil region" evidence="2">
    <location>
        <begin position="228"/>
        <end position="255"/>
    </location>
</feature>
<comment type="caution">
    <text evidence="4">The sequence shown here is derived from an EMBL/GenBank/DDBJ whole genome shotgun (WGS) entry which is preliminary data.</text>
</comment>
<dbReference type="PROSITE" id="PS50943">
    <property type="entry name" value="HTH_CROC1"/>
    <property type="match status" value="1"/>
</dbReference>
<name>A0A369Q4U5_9SPHI</name>
<dbReference type="CDD" id="cd00093">
    <property type="entry name" value="HTH_XRE"/>
    <property type="match status" value="1"/>
</dbReference>